<feature type="region of interest" description="Disordered" evidence="1">
    <location>
        <begin position="45"/>
        <end position="244"/>
    </location>
</feature>
<feature type="compositionally biased region" description="Pro residues" evidence="1">
    <location>
        <begin position="149"/>
        <end position="162"/>
    </location>
</feature>
<protein>
    <submittedName>
        <fullName evidence="2">Uncharacterized protein</fullName>
    </submittedName>
</protein>
<reference evidence="2 3" key="1">
    <citation type="journal article" date="2019" name="Nat. Ecol. Evol.">
        <title>Megaphylogeny resolves global patterns of mushroom evolution.</title>
        <authorList>
            <person name="Varga T."/>
            <person name="Krizsan K."/>
            <person name="Foldi C."/>
            <person name="Dima B."/>
            <person name="Sanchez-Garcia M."/>
            <person name="Sanchez-Ramirez S."/>
            <person name="Szollosi G.J."/>
            <person name="Szarkandi J.G."/>
            <person name="Papp V."/>
            <person name="Albert L."/>
            <person name="Andreopoulos W."/>
            <person name="Angelini C."/>
            <person name="Antonin V."/>
            <person name="Barry K.W."/>
            <person name="Bougher N.L."/>
            <person name="Buchanan P."/>
            <person name="Buyck B."/>
            <person name="Bense V."/>
            <person name="Catcheside P."/>
            <person name="Chovatia M."/>
            <person name="Cooper J."/>
            <person name="Damon W."/>
            <person name="Desjardin D."/>
            <person name="Finy P."/>
            <person name="Geml J."/>
            <person name="Haridas S."/>
            <person name="Hughes K."/>
            <person name="Justo A."/>
            <person name="Karasinski D."/>
            <person name="Kautmanova I."/>
            <person name="Kiss B."/>
            <person name="Kocsube S."/>
            <person name="Kotiranta H."/>
            <person name="LaButti K.M."/>
            <person name="Lechner B.E."/>
            <person name="Liimatainen K."/>
            <person name="Lipzen A."/>
            <person name="Lukacs Z."/>
            <person name="Mihaltcheva S."/>
            <person name="Morgado L.N."/>
            <person name="Niskanen T."/>
            <person name="Noordeloos M.E."/>
            <person name="Ohm R.A."/>
            <person name="Ortiz-Santana B."/>
            <person name="Ovrebo C."/>
            <person name="Racz N."/>
            <person name="Riley R."/>
            <person name="Savchenko A."/>
            <person name="Shiryaev A."/>
            <person name="Soop K."/>
            <person name="Spirin V."/>
            <person name="Szebenyi C."/>
            <person name="Tomsovsky M."/>
            <person name="Tulloss R.E."/>
            <person name="Uehling J."/>
            <person name="Grigoriev I.V."/>
            <person name="Vagvolgyi C."/>
            <person name="Papp T."/>
            <person name="Martin F.M."/>
            <person name="Miettinen O."/>
            <person name="Hibbett D.S."/>
            <person name="Nagy L.G."/>
        </authorList>
    </citation>
    <scope>NUCLEOTIDE SEQUENCE [LARGE SCALE GENOMIC DNA]</scope>
    <source>
        <strain evidence="2 3">FP101781</strain>
    </source>
</reference>
<feature type="compositionally biased region" description="Pro residues" evidence="1">
    <location>
        <begin position="82"/>
        <end position="94"/>
    </location>
</feature>
<dbReference type="EMBL" id="QPFP01000099">
    <property type="protein sequence ID" value="TEB21950.1"/>
    <property type="molecule type" value="Genomic_DNA"/>
</dbReference>
<feature type="compositionally biased region" description="Low complexity" evidence="1">
    <location>
        <begin position="55"/>
        <end position="73"/>
    </location>
</feature>
<feature type="compositionally biased region" description="Polar residues" evidence="1">
    <location>
        <begin position="221"/>
        <end position="241"/>
    </location>
</feature>
<evidence type="ECO:0000256" key="1">
    <source>
        <dbReference type="SAM" id="MobiDB-lite"/>
    </source>
</evidence>
<accession>A0A4Y7SJ87</accession>
<dbReference type="AlphaFoldDB" id="A0A4Y7SJ87"/>
<organism evidence="2 3">
    <name type="scientific">Coprinellus micaceus</name>
    <name type="common">Glistening ink-cap mushroom</name>
    <name type="synonym">Coprinus micaceus</name>
    <dbReference type="NCBI Taxonomy" id="71717"/>
    <lineage>
        <taxon>Eukaryota</taxon>
        <taxon>Fungi</taxon>
        <taxon>Dikarya</taxon>
        <taxon>Basidiomycota</taxon>
        <taxon>Agaricomycotina</taxon>
        <taxon>Agaricomycetes</taxon>
        <taxon>Agaricomycetidae</taxon>
        <taxon>Agaricales</taxon>
        <taxon>Agaricineae</taxon>
        <taxon>Psathyrellaceae</taxon>
        <taxon>Coprinellus</taxon>
    </lineage>
</organism>
<evidence type="ECO:0000313" key="3">
    <source>
        <dbReference type="Proteomes" id="UP000298030"/>
    </source>
</evidence>
<feature type="region of interest" description="Disordered" evidence="1">
    <location>
        <begin position="296"/>
        <end position="391"/>
    </location>
</feature>
<dbReference type="Proteomes" id="UP000298030">
    <property type="component" value="Unassembled WGS sequence"/>
</dbReference>
<feature type="compositionally biased region" description="Polar residues" evidence="1">
    <location>
        <begin position="128"/>
        <end position="141"/>
    </location>
</feature>
<name>A0A4Y7SJ87_COPMI</name>
<dbReference type="STRING" id="71717.A0A4Y7SJ87"/>
<proteinExistence type="predicted"/>
<comment type="caution">
    <text evidence="2">The sequence shown here is derived from an EMBL/GenBank/DDBJ whole genome shotgun (WGS) entry which is preliminary data.</text>
</comment>
<gene>
    <name evidence="2" type="ORF">FA13DRAFT_1525725</name>
</gene>
<evidence type="ECO:0000313" key="2">
    <source>
        <dbReference type="EMBL" id="TEB21950.1"/>
    </source>
</evidence>
<keyword evidence="3" id="KW-1185">Reference proteome</keyword>
<feature type="compositionally biased region" description="Gly residues" evidence="1">
    <location>
        <begin position="202"/>
        <end position="218"/>
    </location>
</feature>
<sequence>MPMDNHNAILYNQHQQLTHVRALRAHDGLAPVPGMAENERASAIVMGRPPPTHTSPAGPAGPRGPGQQPNGSGAPHPQMPGSAPPQQPHVPQPPSFNGVPPGQRPMSMNGPPQPQPPNGQQQRPVGTPNHNLPFQSPTMSHSPNGQQGPRPPSQQAPGPGPQGAPMANLNGPSPVMNRSMMPPNSIPQGLVMGGTPQPPQQGGPGPQGGNFGQMGGGRPPSRTNTPQMQPGMTHQSPSMGNRQPMPQLEAIESEFRQINPSLFPQLKQDASIPAEKNQNHFSYDDKRKIIDAYKMRYKGPGTPGPPSATASTSYDDATRHGWSPRADANERADTPTQRQYAAAAAAAAAETSGRPADDGCDAGANWASRTDGSSSRDGHGSDGATTTKYPFTKSTMLQVSCSKAVLQALDSSNSSGVRNLKDDQISRLQARQELLAT</sequence>